<dbReference type="GO" id="GO:0043015">
    <property type="term" value="F:gamma-tubulin binding"/>
    <property type="evidence" value="ECO:0007669"/>
    <property type="project" value="InterPro"/>
</dbReference>
<evidence type="ECO:0000256" key="3">
    <source>
        <dbReference type="ARBA" id="ARBA00022701"/>
    </source>
</evidence>
<feature type="domain" description="Gamma tubulin complex component C-terminal" evidence="7">
    <location>
        <begin position="574"/>
        <end position="976"/>
    </location>
</feature>
<proteinExistence type="inferred from homology"/>
<evidence type="ECO:0000256" key="1">
    <source>
        <dbReference type="ARBA" id="ARBA00010337"/>
    </source>
</evidence>
<evidence type="ECO:0000313" key="9">
    <source>
        <dbReference type="Proteomes" id="UP000016930"/>
    </source>
</evidence>
<dbReference type="GO" id="GO:0005816">
    <property type="term" value="C:spindle pole body"/>
    <property type="evidence" value="ECO:0007669"/>
    <property type="project" value="UniProtKB-ARBA"/>
</dbReference>
<dbReference type="GO" id="GO:0051321">
    <property type="term" value="P:meiotic cell cycle"/>
    <property type="evidence" value="ECO:0007669"/>
    <property type="project" value="TreeGrafter"/>
</dbReference>
<dbReference type="GO" id="GO:0051225">
    <property type="term" value="P:spindle assembly"/>
    <property type="evidence" value="ECO:0007669"/>
    <property type="project" value="TreeGrafter"/>
</dbReference>
<keyword evidence="4 5" id="KW-0206">Cytoskeleton</keyword>
<dbReference type="GO" id="GO:0005874">
    <property type="term" value="C:microtubule"/>
    <property type="evidence" value="ECO:0007669"/>
    <property type="project" value="UniProtKB-KW"/>
</dbReference>
<dbReference type="GO" id="GO:0031122">
    <property type="term" value="P:cytoplasmic microtubule organization"/>
    <property type="evidence" value="ECO:0007669"/>
    <property type="project" value="TreeGrafter"/>
</dbReference>
<reference evidence="8 9" key="1">
    <citation type="journal article" date="2012" name="Proc. Natl. Acad. Sci. U.S.A.">
        <title>Comparative genomics of Ceriporiopsis subvermispora and Phanerochaete chrysosporium provide insight into selective ligninolysis.</title>
        <authorList>
            <person name="Fernandez-Fueyo E."/>
            <person name="Ruiz-Duenas F.J."/>
            <person name="Ferreira P."/>
            <person name="Floudas D."/>
            <person name="Hibbett D.S."/>
            <person name="Canessa P."/>
            <person name="Larrondo L.F."/>
            <person name="James T.Y."/>
            <person name="Seelenfreund D."/>
            <person name="Lobos S."/>
            <person name="Polanco R."/>
            <person name="Tello M."/>
            <person name="Honda Y."/>
            <person name="Watanabe T."/>
            <person name="Watanabe T."/>
            <person name="Ryu J.S."/>
            <person name="Kubicek C.P."/>
            <person name="Schmoll M."/>
            <person name="Gaskell J."/>
            <person name="Hammel K.E."/>
            <person name="St John F.J."/>
            <person name="Vanden Wymelenberg A."/>
            <person name="Sabat G."/>
            <person name="Splinter BonDurant S."/>
            <person name="Syed K."/>
            <person name="Yadav J.S."/>
            <person name="Doddapaneni H."/>
            <person name="Subramanian V."/>
            <person name="Lavin J.L."/>
            <person name="Oguiza J.A."/>
            <person name="Perez G."/>
            <person name="Pisabarro A.G."/>
            <person name="Ramirez L."/>
            <person name="Santoyo F."/>
            <person name="Master E."/>
            <person name="Coutinho P.M."/>
            <person name="Henrissat B."/>
            <person name="Lombard V."/>
            <person name="Magnuson J.K."/>
            <person name="Kuees U."/>
            <person name="Hori C."/>
            <person name="Igarashi K."/>
            <person name="Samejima M."/>
            <person name="Held B.W."/>
            <person name="Barry K.W."/>
            <person name="LaButti K.M."/>
            <person name="Lapidus A."/>
            <person name="Lindquist E.A."/>
            <person name="Lucas S.M."/>
            <person name="Riley R."/>
            <person name="Salamov A.A."/>
            <person name="Hoffmeister D."/>
            <person name="Schwenk D."/>
            <person name="Hadar Y."/>
            <person name="Yarden O."/>
            <person name="de Vries R.P."/>
            <person name="Wiebenga A."/>
            <person name="Stenlid J."/>
            <person name="Eastwood D."/>
            <person name="Grigoriev I.V."/>
            <person name="Berka R.M."/>
            <person name="Blanchette R.A."/>
            <person name="Kersten P."/>
            <person name="Martinez A.T."/>
            <person name="Vicuna R."/>
            <person name="Cullen D."/>
        </authorList>
    </citation>
    <scope>NUCLEOTIDE SEQUENCE [LARGE SCALE GENOMIC DNA]</scope>
    <source>
        <strain evidence="8 9">B</strain>
    </source>
</reference>
<evidence type="ECO:0000256" key="2">
    <source>
        <dbReference type="ARBA" id="ARBA00022490"/>
    </source>
</evidence>
<dbReference type="InterPro" id="IPR042241">
    <property type="entry name" value="GCP_C_sf"/>
</dbReference>
<dbReference type="InterPro" id="IPR040457">
    <property type="entry name" value="GCP_C"/>
</dbReference>
<dbReference type="Gene3D" id="1.20.120.1900">
    <property type="entry name" value="Gamma-tubulin complex, C-terminal domain"/>
    <property type="match status" value="1"/>
</dbReference>
<feature type="region of interest" description="Disordered" evidence="6">
    <location>
        <begin position="361"/>
        <end position="382"/>
    </location>
</feature>
<dbReference type="HOGENOM" id="CLU_011863_1_0_1"/>
<dbReference type="GO" id="GO:0000922">
    <property type="term" value="C:spindle pole"/>
    <property type="evidence" value="ECO:0007669"/>
    <property type="project" value="InterPro"/>
</dbReference>
<evidence type="ECO:0000313" key="8">
    <source>
        <dbReference type="EMBL" id="EMD37479.1"/>
    </source>
</evidence>
<protein>
    <recommendedName>
        <fullName evidence="5">Spindle pole body component</fullName>
    </recommendedName>
</protein>
<evidence type="ECO:0000256" key="5">
    <source>
        <dbReference type="RuleBase" id="RU363050"/>
    </source>
</evidence>
<keyword evidence="3 5" id="KW-0493">Microtubule</keyword>
<evidence type="ECO:0000256" key="4">
    <source>
        <dbReference type="ARBA" id="ARBA00023212"/>
    </source>
</evidence>
<dbReference type="GO" id="GO:0007020">
    <property type="term" value="P:microtubule nucleation"/>
    <property type="evidence" value="ECO:0007669"/>
    <property type="project" value="InterPro"/>
</dbReference>
<dbReference type="GO" id="GO:0000930">
    <property type="term" value="C:gamma-tubulin complex"/>
    <property type="evidence" value="ECO:0007669"/>
    <property type="project" value="UniProtKB-ARBA"/>
</dbReference>
<accession>M2PM84</accession>
<dbReference type="GO" id="GO:0000278">
    <property type="term" value="P:mitotic cell cycle"/>
    <property type="evidence" value="ECO:0007669"/>
    <property type="project" value="TreeGrafter"/>
</dbReference>
<evidence type="ECO:0000256" key="6">
    <source>
        <dbReference type="SAM" id="MobiDB-lite"/>
    </source>
</evidence>
<feature type="region of interest" description="Disordered" evidence="6">
    <location>
        <begin position="618"/>
        <end position="641"/>
    </location>
</feature>
<dbReference type="OrthoDB" id="775571at2759"/>
<dbReference type="Proteomes" id="UP000016930">
    <property type="component" value="Unassembled WGS sequence"/>
</dbReference>
<dbReference type="PANTHER" id="PTHR19302">
    <property type="entry name" value="GAMMA TUBULIN COMPLEX PROTEIN"/>
    <property type="match status" value="1"/>
</dbReference>
<dbReference type="PANTHER" id="PTHR19302:SF70">
    <property type="entry name" value="GAMMA-TUBULIN COMPLEX COMPONENT 6"/>
    <property type="match status" value="1"/>
</dbReference>
<comment type="similarity">
    <text evidence="1 5">Belongs to the TUBGCP family.</text>
</comment>
<comment type="subcellular location">
    <subcellularLocation>
        <location evidence="5">Cytoplasm</location>
        <location evidence="5">Cytoskeleton</location>
        <location evidence="5">Microtubule organizing center</location>
    </subcellularLocation>
</comment>
<dbReference type="AlphaFoldDB" id="M2PM84"/>
<dbReference type="GO" id="GO:0051011">
    <property type="term" value="F:microtubule minus-end binding"/>
    <property type="evidence" value="ECO:0007669"/>
    <property type="project" value="TreeGrafter"/>
</dbReference>
<dbReference type="EMBL" id="KB445796">
    <property type="protein sequence ID" value="EMD37479.1"/>
    <property type="molecule type" value="Genomic_DNA"/>
</dbReference>
<sequence>MDDLEGLRVEALPEIGPRFHVPALADKPHNPIMDTMRLFEERSSMPGSAVLPQELRLLTEDICAGLQRGLDINSSLWWTQAIRDDVNTIKLKTWDSLRPTFDHHTSPSPFLSEQASHAFAAARYYIRPSLNDPTAQIVYVTPSELFKSLKTTLTGISSTLYIWNAELQLFRLRSAPSPKKGVIVVVGMDEIASTSFVRRFITIGTLIRRIEILISEERRSYRSDEPISHALMHGLSSVLAYSRNLLNKLPLATEDLELDEVNITMAWAQYAELEELLKALATFCHREEHLDPSQYEGLPRSIPGLLSHVYQTLQDHYSKQAPKMVVAIFAFILMVTSRDYFRKLGQSVGYGDVQHLSGKATQVQPVVDGGPASLDEQPEEDKDEDALQELVENEHSFPTFVDPTIAEALPRARRSLTLLQRAQPDHPLLNRQTEDTDISWFWTHAEVEAAWRGSPIRVARDNLEHDVRSYAGKEETQATLQSHPYPPEMKAFFVFDLPPGVSIDSHRPRHLTAGDTSYATLQSFIDAFPATLPSITPTLSHLSSLVLSPLVQHCEALSRALVDLFLLPSSYFNLHAHLVLLRSYLLITSDSFKLHLRGALFSDSDDYEAAPLGSRAFTRRSRSRSRKESNDPSNNEGPWAVGISSTLTKGKSWPPGGTDLGFNLRTVIIESLGRSHEREATGHLVTNKRSYDSANRRILEEAEYRLGFALRDLPVGMGKAKWLNPVSIEAMDFLYMDYRAPHPLDVVMSPIVLSKYHRLFTFNLRLMRVENALSSLFRMTRRASEPLFKTLSASNQLLLHFRFVAQSFVTSLSSYIYDTAIGGNYDAFLAQVKSESQSSKRTFSDVFALADRHDAVMDDILSSCLLRSSQRAVSDSLRTCLQIVLDLCILAGEMKRGRLQEYEAAPRLEDLWRRFCRKIGSTVKSLRAMVDKGAGSARLPLEAIHLQGTMGPLSQVEGLTRDLHNLLIRLDTSDWWTNHGRS</sequence>
<evidence type="ECO:0000259" key="7">
    <source>
        <dbReference type="Pfam" id="PF04130"/>
    </source>
</evidence>
<name>M2PM84_CERS8</name>
<organism evidence="8 9">
    <name type="scientific">Ceriporiopsis subvermispora (strain B)</name>
    <name type="common">White-rot fungus</name>
    <name type="synonym">Gelatoporia subvermispora</name>
    <dbReference type="NCBI Taxonomy" id="914234"/>
    <lineage>
        <taxon>Eukaryota</taxon>
        <taxon>Fungi</taxon>
        <taxon>Dikarya</taxon>
        <taxon>Basidiomycota</taxon>
        <taxon>Agaricomycotina</taxon>
        <taxon>Agaricomycetes</taxon>
        <taxon>Polyporales</taxon>
        <taxon>Gelatoporiaceae</taxon>
        <taxon>Gelatoporia</taxon>
    </lineage>
</organism>
<dbReference type="Pfam" id="PF04130">
    <property type="entry name" value="GCP_C_terminal"/>
    <property type="match status" value="1"/>
</dbReference>
<gene>
    <name evidence="8" type="ORF">CERSUDRAFT_94483</name>
</gene>
<keyword evidence="9" id="KW-1185">Reference proteome</keyword>
<dbReference type="STRING" id="914234.M2PM84"/>
<keyword evidence="2 5" id="KW-0963">Cytoplasm</keyword>
<dbReference type="InterPro" id="IPR007259">
    <property type="entry name" value="GCP"/>
</dbReference>